<dbReference type="InterPro" id="IPR011460">
    <property type="entry name" value="Lcl_C"/>
</dbReference>
<evidence type="ECO:0000259" key="2">
    <source>
        <dbReference type="Pfam" id="PF07603"/>
    </source>
</evidence>
<dbReference type="OrthoDB" id="9793251at2"/>
<dbReference type="Proteomes" id="UP000217349">
    <property type="component" value="Chromosome"/>
</dbReference>
<proteinExistence type="predicted"/>
<dbReference type="AlphaFoldDB" id="A0A290HFJ0"/>
<evidence type="ECO:0000313" key="3">
    <source>
        <dbReference type="EMBL" id="ATB70165.1"/>
    </source>
</evidence>
<dbReference type="KEGG" id="sulj:SJPD1_2060"/>
<keyword evidence="1" id="KW-0732">Signal</keyword>
<protein>
    <recommendedName>
        <fullName evidence="2">Lcl C-terminal domain-containing protein</fullName>
    </recommendedName>
</protein>
<sequence length="160" mass="17761">MRRLFVAFVLTSLSLLAECSFKTDTLIAKEGEVVDKKSGLIWRRCALGQEWQKGKGCIGEIELLKRKEAEEKANALGKGWRIPSIDELLTLVDERCKTPMINSTLFGKLHDTGEGANYLSSSIYLEGDDVIPTLFYTINFLDGSADAHTKGYMGAVLLVR</sequence>
<feature type="chain" id="PRO_5012018821" description="Lcl C-terminal domain-containing protein" evidence="1">
    <location>
        <begin position="18"/>
        <end position="160"/>
    </location>
</feature>
<name>A0A290HFJ0_9BACT</name>
<feature type="domain" description="Lcl C-terminal" evidence="2">
    <location>
        <begin position="32"/>
        <end position="160"/>
    </location>
</feature>
<gene>
    <name evidence="3" type="ORF">SJPD1_2060</name>
</gene>
<evidence type="ECO:0000313" key="4">
    <source>
        <dbReference type="Proteomes" id="UP000217349"/>
    </source>
</evidence>
<dbReference type="RefSeq" id="WP_096047079.1">
    <property type="nucleotide sequence ID" value="NZ_CP023275.1"/>
</dbReference>
<organism evidence="3 4">
    <name type="scientific">Sulfurospirillum diekertiae</name>
    <dbReference type="NCBI Taxonomy" id="1854492"/>
    <lineage>
        <taxon>Bacteria</taxon>
        <taxon>Pseudomonadati</taxon>
        <taxon>Campylobacterota</taxon>
        <taxon>Epsilonproteobacteria</taxon>
        <taxon>Campylobacterales</taxon>
        <taxon>Sulfurospirillaceae</taxon>
        <taxon>Sulfurospirillum</taxon>
    </lineage>
</organism>
<accession>A0A290HFJ0</accession>
<dbReference type="EMBL" id="CP023275">
    <property type="protein sequence ID" value="ATB70165.1"/>
    <property type="molecule type" value="Genomic_DNA"/>
</dbReference>
<feature type="signal peptide" evidence="1">
    <location>
        <begin position="1"/>
        <end position="17"/>
    </location>
</feature>
<reference evidence="4" key="1">
    <citation type="submission" date="2017-09" db="EMBL/GenBank/DDBJ databases">
        <title>The complete genome of Sulfurospirillum sp. JPD-1.</title>
        <authorList>
            <person name="Goris T."/>
        </authorList>
    </citation>
    <scope>NUCLEOTIDE SEQUENCE [LARGE SCALE GENOMIC DNA]</scope>
    <source>
        <strain evidence="4">JPD-1</strain>
    </source>
</reference>
<evidence type="ECO:0000256" key="1">
    <source>
        <dbReference type="SAM" id="SignalP"/>
    </source>
</evidence>
<dbReference type="Pfam" id="PF07603">
    <property type="entry name" value="Lcl_C"/>
    <property type="match status" value="1"/>
</dbReference>